<dbReference type="Proteomes" id="UP000001072">
    <property type="component" value="Unassembled WGS sequence"/>
</dbReference>
<sequence length="156" mass="17487">MSIKKAIVLLSFILKGFNAGLVSSLASDCAKYVDNPHGVEFENGITNREEGSLPKATKKSSGPRLELKLDLSSVKRDGETAIPKSCLKKKGENKLYAQVGKRYKKVTFSDPETEEFIFYGEPKIKSPNFLRRLRLIKSLSFPQITKVKKSPEQEVH</sequence>
<organism evidence="3">
    <name type="scientific">Melampsora larici-populina (strain 98AG31 / pathotype 3-4-7)</name>
    <name type="common">Poplar leaf rust fungus</name>
    <dbReference type="NCBI Taxonomy" id="747676"/>
    <lineage>
        <taxon>Eukaryota</taxon>
        <taxon>Fungi</taxon>
        <taxon>Dikarya</taxon>
        <taxon>Basidiomycota</taxon>
        <taxon>Pucciniomycotina</taxon>
        <taxon>Pucciniomycetes</taxon>
        <taxon>Pucciniales</taxon>
        <taxon>Melampsoraceae</taxon>
        <taxon>Melampsora</taxon>
    </lineage>
</organism>
<reference evidence="3" key="1">
    <citation type="journal article" date="2011" name="Proc. Natl. Acad. Sci. U.S.A.">
        <title>Obligate biotrophy features unraveled by the genomic analysis of rust fungi.</title>
        <authorList>
            <person name="Duplessis S."/>
            <person name="Cuomo C.A."/>
            <person name="Lin Y.-C."/>
            <person name="Aerts A."/>
            <person name="Tisserant E."/>
            <person name="Veneault-Fourrey C."/>
            <person name="Joly D.L."/>
            <person name="Hacquard S."/>
            <person name="Amselem J."/>
            <person name="Cantarel B.L."/>
            <person name="Chiu R."/>
            <person name="Coutinho P.M."/>
            <person name="Feau N."/>
            <person name="Field M."/>
            <person name="Frey P."/>
            <person name="Gelhaye E."/>
            <person name="Goldberg J."/>
            <person name="Grabherr M.G."/>
            <person name="Kodira C.D."/>
            <person name="Kohler A."/>
            <person name="Kuees U."/>
            <person name="Lindquist E.A."/>
            <person name="Lucas S.M."/>
            <person name="Mago R."/>
            <person name="Mauceli E."/>
            <person name="Morin E."/>
            <person name="Murat C."/>
            <person name="Pangilinan J.L."/>
            <person name="Park R."/>
            <person name="Pearson M."/>
            <person name="Quesneville H."/>
            <person name="Rouhier N."/>
            <person name="Sakthikumar S."/>
            <person name="Salamov A.A."/>
            <person name="Schmutz J."/>
            <person name="Selles B."/>
            <person name="Shapiro H."/>
            <person name="Tanguay P."/>
            <person name="Tuskan G.A."/>
            <person name="Henrissat B."/>
            <person name="Van de Peer Y."/>
            <person name="Rouze P."/>
            <person name="Ellis J.G."/>
            <person name="Dodds P.N."/>
            <person name="Schein J.E."/>
            <person name="Zhong S."/>
            <person name="Hamelin R.C."/>
            <person name="Grigoriev I.V."/>
            <person name="Szabo L.J."/>
            <person name="Martin F."/>
        </authorList>
    </citation>
    <scope>NUCLEOTIDE SEQUENCE [LARGE SCALE GENOMIC DNA]</scope>
    <source>
        <strain evidence="3">98AG31 / pathotype 3-4-7</strain>
    </source>
</reference>
<evidence type="ECO:0000256" key="1">
    <source>
        <dbReference type="SAM" id="SignalP"/>
    </source>
</evidence>
<accession>F4RWW8</accession>
<evidence type="ECO:0000313" key="2">
    <source>
        <dbReference type="EMBL" id="EGG03096.1"/>
    </source>
</evidence>
<evidence type="ECO:0000313" key="3">
    <source>
        <dbReference type="Proteomes" id="UP000001072"/>
    </source>
</evidence>
<dbReference type="InParanoid" id="F4RWW8"/>
<dbReference type="EMBL" id="GL883126">
    <property type="protein sequence ID" value="EGG03096.1"/>
    <property type="molecule type" value="Genomic_DNA"/>
</dbReference>
<dbReference type="KEGG" id="mlr:MELLADRAFT_109567"/>
<dbReference type="GeneID" id="18923797"/>
<feature type="signal peptide" evidence="1">
    <location>
        <begin position="1"/>
        <end position="19"/>
    </location>
</feature>
<keyword evidence="3" id="KW-1185">Reference proteome</keyword>
<proteinExistence type="predicted"/>
<dbReference type="RefSeq" id="XP_007413556.1">
    <property type="nucleotide sequence ID" value="XM_007413494.1"/>
</dbReference>
<evidence type="ECO:0008006" key="4">
    <source>
        <dbReference type="Google" id="ProtNLM"/>
    </source>
</evidence>
<dbReference type="AlphaFoldDB" id="F4RWW8"/>
<feature type="chain" id="PRO_5003318066" description="Secreted protein" evidence="1">
    <location>
        <begin position="20"/>
        <end position="156"/>
    </location>
</feature>
<name>F4RWW8_MELLP</name>
<keyword evidence="1" id="KW-0732">Signal</keyword>
<gene>
    <name evidence="2" type="ORF">MELLADRAFT_109567</name>
</gene>
<dbReference type="HOGENOM" id="CLU_1687031_0_0_1"/>
<dbReference type="VEuPathDB" id="FungiDB:MELLADRAFT_109567"/>
<protein>
    <recommendedName>
        <fullName evidence="4">Secreted protein</fullName>
    </recommendedName>
</protein>